<dbReference type="Pfam" id="PF04214">
    <property type="entry name" value="DUF411"/>
    <property type="match status" value="1"/>
</dbReference>
<comment type="caution">
    <text evidence="2">The sequence shown here is derived from an EMBL/GenBank/DDBJ whole genome shotgun (WGS) entry which is preliminary data.</text>
</comment>
<dbReference type="AlphaFoldDB" id="A0A2P8QYH4"/>
<organism evidence="2 3">
    <name type="scientific">Campylobacter blaseri</name>
    <dbReference type="NCBI Taxonomy" id="2042961"/>
    <lineage>
        <taxon>Bacteria</taxon>
        <taxon>Pseudomonadati</taxon>
        <taxon>Campylobacterota</taxon>
        <taxon>Epsilonproteobacteria</taxon>
        <taxon>Campylobacterales</taxon>
        <taxon>Campylobacteraceae</taxon>
        <taxon>Campylobacter</taxon>
    </lineage>
</organism>
<accession>A0A2P8QYH4</accession>
<protein>
    <submittedName>
        <fullName evidence="2">CopG family transcriptional regulator</fullName>
    </submittedName>
</protein>
<keyword evidence="3" id="KW-1185">Reference proteome</keyword>
<proteinExistence type="predicted"/>
<evidence type="ECO:0000256" key="1">
    <source>
        <dbReference type="SAM" id="SignalP"/>
    </source>
</evidence>
<reference evidence="3" key="1">
    <citation type="submission" date="2017-10" db="EMBL/GenBank/DDBJ databases">
        <title>Campylobacter species from seals.</title>
        <authorList>
            <person name="Gilbert M.J."/>
            <person name="Zomer A.L."/>
            <person name="Timmerman A.J."/>
            <person name="Duim B."/>
            <person name="Wagenaar J.A."/>
        </authorList>
    </citation>
    <scope>NUCLEOTIDE SEQUENCE [LARGE SCALE GENOMIC DNA]</scope>
    <source>
        <strain evidence="3">17S00004-5</strain>
    </source>
</reference>
<dbReference type="EMBL" id="PDHH01000009">
    <property type="protein sequence ID" value="PSM51313.1"/>
    <property type="molecule type" value="Genomic_DNA"/>
</dbReference>
<gene>
    <name evidence="2" type="ORF">CQ405_08775</name>
</gene>
<dbReference type="OrthoDB" id="14727at2"/>
<keyword evidence="1" id="KW-0732">Signal</keyword>
<feature type="chain" id="PRO_5015159776" evidence="1">
    <location>
        <begin position="18"/>
        <end position="147"/>
    </location>
</feature>
<name>A0A2P8QYH4_9BACT</name>
<evidence type="ECO:0000313" key="2">
    <source>
        <dbReference type="EMBL" id="PSM51313.1"/>
    </source>
</evidence>
<dbReference type="Proteomes" id="UP000240535">
    <property type="component" value="Unassembled WGS sequence"/>
</dbReference>
<dbReference type="RefSeq" id="WP_106872779.1">
    <property type="nucleotide sequence ID" value="NZ_CP053841.1"/>
</dbReference>
<evidence type="ECO:0000313" key="3">
    <source>
        <dbReference type="Proteomes" id="UP000240535"/>
    </source>
</evidence>
<dbReference type="InterPro" id="IPR007332">
    <property type="entry name" value="DUF411"/>
</dbReference>
<feature type="signal peptide" evidence="1">
    <location>
        <begin position="1"/>
        <end position="17"/>
    </location>
</feature>
<sequence length="147" mass="16278">MKKIVLFSLVLAGFLQAQMMEVYKSPSCGCCSQWEAVMNKNGFKTKEILKENIIEVKKEFNVPLELSSCHTAIIDGYVVEGHVPAREVKILLEKKPKDVIGISAPGMPLESPGMEQGSTPETYNIVAFKKDGTQEIIATYIGSKKIR</sequence>